<dbReference type="PROSITE" id="PS51063">
    <property type="entry name" value="HTH_CRP_2"/>
    <property type="match status" value="1"/>
</dbReference>
<dbReference type="InterPro" id="IPR012318">
    <property type="entry name" value="HTH_CRP"/>
</dbReference>
<dbReference type="InterPro" id="IPR036390">
    <property type="entry name" value="WH_DNA-bd_sf"/>
</dbReference>
<dbReference type="PROSITE" id="PS50042">
    <property type="entry name" value="CNMP_BINDING_3"/>
    <property type="match status" value="1"/>
</dbReference>
<dbReference type="SUPFAM" id="SSF51206">
    <property type="entry name" value="cAMP-binding domain-like"/>
    <property type="match status" value="1"/>
</dbReference>
<keyword evidence="8" id="KW-1185">Reference proteome</keyword>
<proteinExistence type="predicted"/>
<reference evidence="7 8" key="1">
    <citation type="submission" date="2018-03" db="EMBL/GenBank/DDBJ databases">
        <title>Cereibacter changlensis.</title>
        <authorList>
            <person name="Meyer T.E."/>
            <person name="Miller S."/>
            <person name="Lodha T."/>
            <person name="Gandham S."/>
            <person name="Chintalapati S."/>
            <person name="Chintalapati V.R."/>
        </authorList>
    </citation>
    <scope>NUCLEOTIDE SEQUENCE [LARGE SCALE GENOMIC DNA]</scope>
    <source>
        <strain evidence="7 8">JA139</strain>
    </source>
</reference>
<dbReference type="Pfam" id="PF13545">
    <property type="entry name" value="HTH_Crp_2"/>
    <property type="match status" value="1"/>
</dbReference>
<dbReference type="InterPro" id="IPR014710">
    <property type="entry name" value="RmlC-like_jellyroll"/>
</dbReference>
<dbReference type="GO" id="GO:0003677">
    <property type="term" value="F:DNA binding"/>
    <property type="evidence" value="ECO:0007669"/>
    <property type="project" value="UniProtKB-KW"/>
</dbReference>
<dbReference type="InterPro" id="IPR036388">
    <property type="entry name" value="WH-like_DNA-bd_sf"/>
</dbReference>
<keyword evidence="2" id="KW-0238">DNA-binding</keyword>
<dbReference type="InterPro" id="IPR000595">
    <property type="entry name" value="cNMP-bd_dom"/>
</dbReference>
<gene>
    <name evidence="7" type="ORF">C5F48_14320</name>
</gene>
<evidence type="ECO:0000256" key="4">
    <source>
        <dbReference type="SAM" id="MobiDB-lite"/>
    </source>
</evidence>
<dbReference type="CDD" id="cd00038">
    <property type="entry name" value="CAP_ED"/>
    <property type="match status" value="1"/>
</dbReference>
<evidence type="ECO:0000259" key="6">
    <source>
        <dbReference type="PROSITE" id="PS51063"/>
    </source>
</evidence>
<evidence type="ECO:0000256" key="2">
    <source>
        <dbReference type="ARBA" id="ARBA00023125"/>
    </source>
</evidence>
<dbReference type="OrthoDB" id="7263823at2"/>
<dbReference type="Gene3D" id="1.10.10.10">
    <property type="entry name" value="Winged helix-like DNA-binding domain superfamily/Winged helix DNA-binding domain"/>
    <property type="match status" value="1"/>
</dbReference>
<sequence length="221" mass="23779">MTPQDRTSPPQGGRPGQAGVPHSEWTTWLGPGHLQRYPSGGTIFVPGSERDVLMLVESGSARVFLNCGARELTLCHLRAGGVFSTHTRAWMGALEHSEIRSWPLSAVMGVIAEKPALGAAAFRDVGQILSGALTLIEDLAFRPVEARLASHLLRQREKLGTDTLQIGHTGALAETLGASRQTLSSQVNRLIREGLLARPDRRTLVLLDPGRLRALSEVSAS</sequence>
<dbReference type="InterPro" id="IPR018490">
    <property type="entry name" value="cNMP-bd_dom_sf"/>
</dbReference>
<dbReference type="Gene3D" id="2.60.120.10">
    <property type="entry name" value="Jelly Rolls"/>
    <property type="match status" value="1"/>
</dbReference>
<evidence type="ECO:0000256" key="3">
    <source>
        <dbReference type="ARBA" id="ARBA00023163"/>
    </source>
</evidence>
<protein>
    <submittedName>
        <fullName evidence="7">Crp/Fnr family transcriptional regulator</fullName>
    </submittedName>
</protein>
<comment type="caution">
    <text evidence="7">The sequence shown here is derived from an EMBL/GenBank/DDBJ whole genome shotgun (WGS) entry which is preliminary data.</text>
</comment>
<feature type="region of interest" description="Disordered" evidence="4">
    <location>
        <begin position="1"/>
        <end position="22"/>
    </location>
</feature>
<dbReference type="EMBL" id="PZKG01000069">
    <property type="protein sequence ID" value="PTE21031.1"/>
    <property type="molecule type" value="Genomic_DNA"/>
</dbReference>
<dbReference type="GO" id="GO:0006355">
    <property type="term" value="P:regulation of DNA-templated transcription"/>
    <property type="evidence" value="ECO:0007669"/>
    <property type="project" value="InterPro"/>
</dbReference>
<feature type="compositionally biased region" description="Polar residues" evidence="4">
    <location>
        <begin position="1"/>
        <end position="10"/>
    </location>
</feature>
<feature type="domain" description="Cyclic nucleotide-binding" evidence="5">
    <location>
        <begin position="37"/>
        <end position="84"/>
    </location>
</feature>
<name>A0A2T4JSZ5_9RHOB</name>
<dbReference type="Proteomes" id="UP000241010">
    <property type="component" value="Unassembled WGS sequence"/>
</dbReference>
<accession>A0A2T4JSZ5</accession>
<evidence type="ECO:0000256" key="1">
    <source>
        <dbReference type="ARBA" id="ARBA00023015"/>
    </source>
</evidence>
<evidence type="ECO:0000313" key="8">
    <source>
        <dbReference type="Proteomes" id="UP000241010"/>
    </source>
</evidence>
<keyword evidence="3" id="KW-0804">Transcription</keyword>
<evidence type="ECO:0000259" key="5">
    <source>
        <dbReference type="PROSITE" id="PS50042"/>
    </source>
</evidence>
<keyword evidence="1" id="KW-0805">Transcription regulation</keyword>
<feature type="domain" description="HTH crp-type" evidence="6">
    <location>
        <begin position="142"/>
        <end position="210"/>
    </location>
</feature>
<organism evidence="7 8">
    <name type="scientific">Cereibacter changlensis JA139</name>
    <dbReference type="NCBI Taxonomy" id="1188249"/>
    <lineage>
        <taxon>Bacteria</taxon>
        <taxon>Pseudomonadati</taxon>
        <taxon>Pseudomonadota</taxon>
        <taxon>Alphaproteobacteria</taxon>
        <taxon>Rhodobacterales</taxon>
        <taxon>Paracoccaceae</taxon>
        <taxon>Cereibacter</taxon>
    </lineage>
</organism>
<dbReference type="SUPFAM" id="SSF46785">
    <property type="entry name" value="Winged helix' DNA-binding domain"/>
    <property type="match status" value="1"/>
</dbReference>
<evidence type="ECO:0000313" key="7">
    <source>
        <dbReference type="EMBL" id="PTE21031.1"/>
    </source>
</evidence>
<dbReference type="AlphaFoldDB" id="A0A2T4JSZ5"/>